<name>A0AA36N471_9DINO</name>
<comment type="subcellular location">
    <subcellularLocation>
        <location evidence="1">Cytoplasm</location>
    </subcellularLocation>
</comment>
<evidence type="ECO:0000256" key="14">
    <source>
        <dbReference type="SAM" id="SignalP"/>
    </source>
</evidence>
<dbReference type="GO" id="GO:0005737">
    <property type="term" value="C:cytoplasm"/>
    <property type="evidence" value="ECO:0007669"/>
    <property type="project" value="UniProtKB-SubCell"/>
</dbReference>
<dbReference type="HAMAP" id="MF_00151">
    <property type="entry name" value="PPAT_bact"/>
    <property type="match status" value="1"/>
</dbReference>
<dbReference type="InterPro" id="IPR014729">
    <property type="entry name" value="Rossmann-like_a/b/a_fold"/>
</dbReference>
<dbReference type="Gene3D" id="3.20.20.105">
    <property type="entry name" value="Queuine tRNA-ribosyltransferase-like"/>
    <property type="match status" value="1"/>
</dbReference>
<dbReference type="NCBIfam" id="TIGR00125">
    <property type="entry name" value="cyt_tran_rel"/>
    <property type="match status" value="1"/>
</dbReference>
<dbReference type="PROSITE" id="PS00170">
    <property type="entry name" value="CSA_PPIASE_1"/>
    <property type="match status" value="2"/>
</dbReference>
<dbReference type="GO" id="GO:0003755">
    <property type="term" value="F:peptidyl-prolyl cis-trans isomerase activity"/>
    <property type="evidence" value="ECO:0007669"/>
    <property type="project" value="InterPro"/>
</dbReference>
<organism evidence="16 17">
    <name type="scientific">Effrenium voratum</name>
    <dbReference type="NCBI Taxonomy" id="2562239"/>
    <lineage>
        <taxon>Eukaryota</taxon>
        <taxon>Sar</taxon>
        <taxon>Alveolata</taxon>
        <taxon>Dinophyceae</taxon>
        <taxon>Suessiales</taxon>
        <taxon>Symbiodiniaceae</taxon>
        <taxon>Effrenium</taxon>
    </lineage>
</organism>
<dbReference type="PROSITE" id="PS50072">
    <property type="entry name" value="CSA_PPIASE_2"/>
    <property type="match status" value="2"/>
</dbReference>
<accession>A0AA36N471</accession>
<feature type="domain" description="PPIase cyclophilin-type" evidence="15">
    <location>
        <begin position="322"/>
        <end position="483"/>
    </location>
</feature>
<dbReference type="InterPro" id="IPR029000">
    <property type="entry name" value="Cyclophilin-like_dom_sf"/>
</dbReference>
<dbReference type="SUPFAM" id="SSF51713">
    <property type="entry name" value="tRNA-guanine transglycosylase"/>
    <property type="match status" value="1"/>
</dbReference>
<keyword evidence="11" id="KW-0460">Magnesium</keyword>
<dbReference type="HAMAP" id="MF_00113">
    <property type="entry name" value="QueA"/>
    <property type="match status" value="1"/>
</dbReference>
<dbReference type="Pfam" id="PF01467">
    <property type="entry name" value="CTP_transf_like"/>
    <property type="match status" value="1"/>
</dbReference>
<dbReference type="Proteomes" id="UP001178507">
    <property type="component" value="Unassembled WGS sequence"/>
</dbReference>
<evidence type="ECO:0000256" key="10">
    <source>
        <dbReference type="ARBA" id="ARBA00022785"/>
    </source>
</evidence>
<keyword evidence="14" id="KW-0732">Signal</keyword>
<dbReference type="Pfam" id="PF01702">
    <property type="entry name" value="TGT"/>
    <property type="match status" value="1"/>
</dbReference>
<dbReference type="Gene3D" id="3.40.50.620">
    <property type="entry name" value="HUPs"/>
    <property type="match status" value="1"/>
</dbReference>
<dbReference type="GO" id="GO:0006457">
    <property type="term" value="P:protein folding"/>
    <property type="evidence" value="ECO:0007669"/>
    <property type="project" value="InterPro"/>
</dbReference>
<keyword evidence="6" id="KW-0328">Glycosyltransferase</keyword>
<dbReference type="AlphaFoldDB" id="A0AA36N471"/>
<dbReference type="InterPro" id="IPR042119">
    <property type="entry name" value="QueA_dom2"/>
</dbReference>
<keyword evidence="8" id="KW-0949">S-adenosyl-L-methionine</keyword>
<evidence type="ECO:0000259" key="15">
    <source>
        <dbReference type="PROSITE" id="PS50072"/>
    </source>
</evidence>
<evidence type="ECO:0000256" key="4">
    <source>
        <dbReference type="ARBA" id="ARBA00013868"/>
    </source>
</evidence>
<dbReference type="GO" id="GO:0008479">
    <property type="term" value="F:tRNA-guanosine(34) queuine transglycosylase activity"/>
    <property type="evidence" value="ECO:0007669"/>
    <property type="project" value="InterPro"/>
</dbReference>
<dbReference type="PANTHER" id="PTHR30307:SF0">
    <property type="entry name" value="S-ADENOSYLMETHIONINE:TRNA RIBOSYLTRANSFERASE-ISOMERASE"/>
    <property type="match status" value="1"/>
</dbReference>
<dbReference type="InterPro" id="IPR002130">
    <property type="entry name" value="Cyclophilin-type_PPIase_dom"/>
</dbReference>
<evidence type="ECO:0000256" key="8">
    <source>
        <dbReference type="ARBA" id="ARBA00022691"/>
    </source>
</evidence>
<dbReference type="PRINTS" id="PR01020">
    <property type="entry name" value="LPSBIOSNTHSS"/>
</dbReference>
<feature type="domain" description="PPIase cyclophilin-type" evidence="15">
    <location>
        <begin position="483"/>
        <end position="615"/>
    </location>
</feature>
<feature type="signal peptide" evidence="14">
    <location>
        <begin position="1"/>
        <end position="25"/>
    </location>
</feature>
<evidence type="ECO:0000256" key="5">
    <source>
        <dbReference type="ARBA" id="ARBA00022490"/>
    </source>
</evidence>
<dbReference type="NCBIfam" id="NF001140">
    <property type="entry name" value="PRK00147.1"/>
    <property type="match status" value="1"/>
</dbReference>
<dbReference type="PANTHER" id="PTHR30307">
    <property type="entry name" value="S-ADENOSYLMETHIONINE:TRNA RIBOSYLTRANSFERASE-ISOMERASE"/>
    <property type="match status" value="1"/>
</dbReference>
<evidence type="ECO:0000256" key="3">
    <source>
        <dbReference type="ARBA" id="ARBA00012392"/>
    </source>
</evidence>
<evidence type="ECO:0000313" key="17">
    <source>
        <dbReference type="Proteomes" id="UP001178507"/>
    </source>
</evidence>
<comment type="catalytic activity">
    <reaction evidence="13">
        <text>(R)-4'-phosphopantetheine + ATP + H(+) = 3'-dephospho-CoA + diphosphate</text>
        <dbReference type="Rhea" id="RHEA:19801"/>
        <dbReference type="ChEBI" id="CHEBI:15378"/>
        <dbReference type="ChEBI" id="CHEBI:30616"/>
        <dbReference type="ChEBI" id="CHEBI:33019"/>
        <dbReference type="ChEBI" id="CHEBI:57328"/>
        <dbReference type="ChEBI" id="CHEBI:61723"/>
        <dbReference type="EC" id="2.7.7.3"/>
    </reaction>
</comment>
<dbReference type="InterPro" id="IPR004803">
    <property type="entry name" value="TGT"/>
</dbReference>
<evidence type="ECO:0000256" key="7">
    <source>
        <dbReference type="ARBA" id="ARBA00022679"/>
    </source>
</evidence>
<evidence type="ECO:0000256" key="2">
    <source>
        <dbReference type="ARBA" id="ARBA00011245"/>
    </source>
</evidence>
<evidence type="ECO:0000313" key="16">
    <source>
        <dbReference type="EMBL" id="CAJ1391778.1"/>
    </source>
</evidence>
<dbReference type="InterPro" id="IPR003699">
    <property type="entry name" value="QueA"/>
</dbReference>
<dbReference type="GO" id="GO:0008616">
    <property type="term" value="P:tRNA queuosine(34) biosynthetic process"/>
    <property type="evidence" value="ECO:0007669"/>
    <property type="project" value="UniProtKB-KW"/>
</dbReference>
<dbReference type="InterPro" id="IPR020892">
    <property type="entry name" value="Cyclophilin-type_PPIase_CS"/>
</dbReference>
<keyword evidence="10" id="KW-0671">Queuosine biosynthesis</keyword>
<evidence type="ECO:0000256" key="11">
    <source>
        <dbReference type="ARBA" id="ARBA00022842"/>
    </source>
</evidence>
<dbReference type="GO" id="GO:0051075">
    <property type="term" value="F:S-adenosylmethionine:tRNA ribosyltransferase-isomerase activity"/>
    <property type="evidence" value="ECO:0007669"/>
    <property type="project" value="TreeGrafter"/>
</dbReference>
<dbReference type="Gene3D" id="3.40.1780.10">
    <property type="entry name" value="QueA-like"/>
    <property type="match status" value="1"/>
</dbReference>
<dbReference type="InterPro" id="IPR004821">
    <property type="entry name" value="Cyt_trans-like"/>
</dbReference>
<dbReference type="NCBIfam" id="TIGR01510">
    <property type="entry name" value="coaD_prev_kdtB"/>
    <property type="match status" value="1"/>
</dbReference>
<sequence>MMAGPGRLLCATALATLGLTGAASATASVACTGVDDPGTSVLLTLGRVPVLAVVNAVIEADGTVYATNPPEGEDAETILFGQGYTSSERLWADFTDPNVEEILITLRLERAFEDKAGAEAGILRIAGQGAYAVTCETGCAPLFSYTHPMSKRSAIYAGSFDPLTNGHLSVLRAGLALFDRVTVAIGTHAGKKGLFAFDERESLIRAALDEAGLAGDRVSVTAFDGLVVDAARAAGAVAMLRGLRDSTDYAYEMQMAGMNTAMAPDIETVFVPAAAETRPIAATLVRQIAAMGGDVSPFVPGPVEKALKADPSDTMVITLKDGEVRVALRPDLAPKHVEQIKTLVRQGAYDNVAFHRVIDGFMAQTGDVQFGDMEDGFSLRRAGTGGSDLPDLPAEFSGEPFMRGVVGMARSQSPNSANSQFFIMFDEGRFLDGQYTVVGSVVSGMEYVDNITRGSQAQNGAVADPDRMIKDPENTLVMETTKGEVVIEMKPDLAPGHVARIKELARAGDYDGVVFHRVIDGFMAQTGDVRFGKKGGAHFDPGRAGMGGSSKPDLKAEFSGANHGRGTCSMARAQNPNSANSQFFICFEDASFLDNQYTVWGEVIEGMDNVDQIKRGEPVQDPDSIVSMKERIALRPAEPRDAARMLVVRDTGLTDAGVMDLPSFLSAGDLMVFNDTRVIPAQLEGTRERDGQIASVGATLHMREGPDRWKAFVRGAKKLRVGDRIRFGETGDACLAGVLDATVAEKAEGGEVTLTFDLAGPDLDAAIALAGHIPLPPYIASKRADDERDRTDYQTVYAREDGAVAAPTAGLHFTDRLFAKLDKAGVNRAFVTLHVGAGTFLPVKAKDTDDHKMHAEIGHVSDETAALINQTRARGGRIVSVGTTSLRLLESAADEDGNVRPFAGATDIFITPGYRFRAVDVLMTNFHLPRSTLMMLVSAFAGMEPMRAAYAHAIETGYRFYSYGDSSLLFRNDGVKGAGADIILGNTYHLMLRPGAERIDRLGGLHGFIGWDGPILTDSGGFQVMSLSALRQMSEKGVTFKSHVDGAIHEMSPERSIEIQGLLGSDIQMQLDECVALPTDAETMKAAMELSLRWAERCQVAFGEQPGKAMFGIVQGGDDEKLRVQSTEALKAMDLKGYSIGGLAVGEPQEVMLAMLDVVCPILPAHKPRYLMGVGTPQDLLRSVARGVDMFDCVMPTRSGRHGLAFTRRGRVNLKNARHAEDHRPLDDEMDCPASRTYSRAYLHHLIRSDA</sequence>
<gene>
    <name evidence="16" type="ORF">EVOR1521_LOCUS17042</name>
</gene>
<keyword evidence="7" id="KW-0808">Transferase</keyword>
<evidence type="ECO:0000256" key="12">
    <source>
        <dbReference type="ARBA" id="ARBA00022993"/>
    </source>
</evidence>
<dbReference type="SUPFAM" id="SSF111337">
    <property type="entry name" value="QueA-like"/>
    <property type="match status" value="1"/>
</dbReference>
<dbReference type="NCBIfam" id="TIGR00430">
    <property type="entry name" value="Q_tRNA_tgt"/>
    <property type="match status" value="1"/>
</dbReference>
<keyword evidence="5" id="KW-0963">Cytoplasm</keyword>
<dbReference type="InterPro" id="IPR002616">
    <property type="entry name" value="tRNA_ribo_trans-like"/>
</dbReference>
<feature type="chain" id="PRO_5041396738" description="Phosphopantetheine adenylyltransferase" evidence="14">
    <location>
        <begin position="26"/>
        <end position="1251"/>
    </location>
</feature>
<dbReference type="InterPro" id="IPR001980">
    <property type="entry name" value="PPAT"/>
</dbReference>
<keyword evidence="9" id="KW-0819">tRNA processing</keyword>
<reference evidence="16" key="1">
    <citation type="submission" date="2023-08" db="EMBL/GenBank/DDBJ databases">
        <authorList>
            <person name="Chen Y."/>
            <person name="Shah S."/>
            <person name="Dougan E. K."/>
            <person name="Thang M."/>
            <person name="Chan C."/>
        </authorList>
    </citation>
    <scope>NUCLEOTIDE SEQUENCE</scope>
</reference>
<dbReference type="SUPFAM" id="SSF52374">
    <property type="entry name" value="Nucleotidylyl transferase"/>
    <property type="match status" value="1"/>
</dbReference>
<dbReference type="EMBL" id="CAUJNA010002223">
    <property type="protein sequence ID" value="CAJ1391778.1"/>
    <property type="molecule type" value="Genomic_DNA"/>
</dbReference>
<comment type="subunit">
    <text evidence="2">Monomer.</text>
</comment>
<proteinExistence type="inferred from homology"/>
<dbReference type="Gene3D" id="2.40.100.10">
    <property type="entry name" value="Cyclophilin-like"/>
    <property type="match status" value="2"/>
</dbReference>
<evidence type="ECO:0000256" key="13">
    <source>
        <dbReference type="ARBA" id="ARBA00029346"/>
    </source>
</evidence>
<evidence type="ECO:0000256" key="9">
    <source>
        <dbReference type="ARBA" id="ARBA00022694"/>
    </source>
</evidence>
<dbReference type="InterPro" id="IPR036100">
    <property type="entry name" value="QueA_sf"/>
</dbReference>
<keyword evidence="12" id="KW-0173">Coenzyme A biosynthesis</keyword>
<dbReference type="PROSITE" id="PS51257">
    <property type="entry name" value="PROKAR_LIPOPROTEIN"/>
    <property type="match status" value="1"/>
</dbReference>
<dbReference type="InterPro" id="IPR042118">
    <property type="entry name" value="QueA_dom1"/>
</dbReference>
<evidence type="ECO:0000256" key="1">
    <source>
        <dbReference type="ARBA" id="ARBA00004496"/>
    </source>
</evidence>
<dbReference type="GO" id="GO:0004595">
    <property type="term" value="F:pantetheine-phosphate adenylyltransferase activity"/>
    <property type="evidence" value="ECO:0007669"/>
    <property type="project" value="UniProtKB-EC"/>
</dbReference>
<dbReference type="EC" id="2.7.7.3" evidence="3"/>
<protein>
    <recommendedName>
        <fullName evidence="4">Phosphopantetheine adenylyltransferase</fullName>
        <ecNumber evidence="3">2.7.7.3</ecNumber>
    </recommendedName>
</protein>
<dbReference type="FunFam" id="3.40.1780.10:FF:000001">
    <property type="entry name" value="S-adenosylmethionine:tRNA ribosyltransferase-isomerase"/>
    <property type="match status" value="1"/>
</dbReference>
<dbReference type="GO" id="GO:0015937">
    <property type="term" value="P:coenzyme A biosynthetic process"/>
    <property type="evidence" value="ECO:0007669"/>
    <property type="project" value="UniProtKB-KW"/>
</dbReference>
<dbReference type="NCBIfam" id="TIGR00449">
    <property type="entry name" value="tgt_general"/>
    <property type="match status" value="1"/>
</dbReference>
<dbReference type="NCBIfam" id="TIGR00113">
    <property type="entry name" value="queA"/>
    <property type="match status" value="1"/>
</dbReference>
<dbReference type="Pfam" id="PF00160">
    <property type="entry name" value="Pro_isomerase"/>
    <property type="match status" value="2"/>
</dbReference>
<dbReference type="Gene3D" id="2.40.10.240">
    <property type="entry name" value="QueA-like"/>
    <property type="match status" value="1"/>
</dbReference>
<comment type="caution">
    <text evidence="16">The sequence shown here is derived from an EMBL/GenBank/DDBJ whole genome shotgun (WGS) entry which is preliminary data.</text>
</comment>
<dbReference type="CDD" id="cd00317">
    <property type="entry name" value="cyclophilin"/>
    <property type="match status" value="2"/>
</dbReference>
<dbReference type="Pfam" id="PF02547">
    <property type="entry name" value="Queuosine_synth"/>
    <property type="match status" value="1"/>
</dbReference>
<keyword evidence="17" id="KW-1185">Reference proteome</keyword>
<evidence type="ECO:0000256" key="6">
    <source>
        <dbReference type="ARBA" id="ARBA00022676"/>
    </source>
</evidence>
<dbReference type="SUPFAM" id="SSF50891">
    <property type="entry name" value="Cyclophilin-like"/>
    <property type="match status" value="2"/>
</dbReference>
<dbReference type="InterPro" id="IPR036511">
    <property type="entry name" value="TGT-like_sf"/>
</dbReference>